<feature type="transmembrane region" description="Helical" evidence="1">
    <location>
        <begin position="130"/>
        <end position="152"/>
    </location>
</feature>
<reference evidence="3 4" key="1">
    <citation type="submission" date="2023-03" db="EMBL/GenBank/DDBJ databases">
        <title>Classification of Bisgaard taxon 6 and taxon 10 as Exercitatus varius gen. nov., spec. nov.</title>
        <authorList>
            <person name="Christensen H."/>
        </authorList>
    </citation>
    <scope>NUCLEOTIDE SEQUENCE [LARGE SCALE GENOMIC DNA]</scope>
    <source>
        <strain evidence="3 4">23350_01</strain>
    </source>
</reference>
<evidence type="ECO:0000256" key="1">
    <source>
        <dbReference type="SAM" id="Phobius"/>
    </source>
</evidence>
<keyword evidence="4" id="KW-1185">Reference proteome</keyword>
<keyword evidence="1" id="KW-0812">Transmembrane</keyword>
<feature type="chain" id="PRO_5047256079" evidence="2">
    <location>
        <begin position="21"/>
        <end position="161"/>
    </location>
</feature>
<keyword evidence="1" id="KW-1133">Transmembrane helix</keyword>
<evidence type="ECO:0000313" key="4">
    <source>
        <dbReference type="Proteomes" id="UP001216057"/>
    </source>
</evidence>
<sequence>MKTRIILTALLLSFAASVGAHGLSIFAQYDGTEISGKAYYSDQTPAAETYVEAVRAGETEPAVYGKTDKQGAFRLPIRENADFSVNIEGMEGHKATAKVNRIESAVNSGAVSNEAVLALREDINRLKDKLYFHDILGGIGYIFGLAGMAAWLRSRQSKGKD</sequence>
<dbReference type="EMBL" id="JARQTX010000003">
    <property type="protein sequence ID" value="MDG2945434.1"/>
    <property type="molecule type" value="Genomic_DNA"/>
</dbReference>
<organism evidence="3 4">
    <name type="scientific">Exercitatus varius</name>
    <dbReference type="NCBI Taxonomy" id="67857"/>
    <lineage>
        <taxon>Bacteria</taxon>
        <taxon>Pseudomonadati</taxon>
        <taxon>Pseudomonadota</taxon>
        <taxon>Gammaproteobacteria</taxon>
        <taxon>Pasteurellales</taxon>
        <taxon>Pasteurellaceae</taxon>
        <taxon>Exercitatus</taxon>
    </lineage>
</organism>
<gene>
    <name evidence="3" type="ORF">P7M32_03185</name>
</gene>
<dbReference type="Proteomes" id="UP001216057">
    <property type="component" value="Unassembled WGS sequence"/>
</dbReference>
<protein>
    <submittedName>
        <fullName evidence="3">Carboxypeptidase regulatory-like domain-containing protein</fullName>
    </submittedName>
</protein>
<feature type="signal peptide" evidence="2">
    <location>
        <begin position="1"/>
        <end position="20"/>
    </location>
</feature>
<evidence type="ECO:0000313" key="3">
    <source>
        <dbReference type="EMBL" id="MDG2945434.1"/>
    </source>
</evidence>
<proteinExistence type="predicted"/>
<comment type="caution">
    <text evidence="3">The sequence shown here is derived from an EMBL/GenBank/DDBJ whole genome shotgun (WGS) entry which is preliminary data.</text>
</comment>
<keyword evidence="2" id="KW-0732">Signal</keyword>
<accession>A0ABT6EPF7</accession>
<name>A0ABT6EPF7_9PAST</name>
<evidence type="ECO:0000256" key="2">
    <source>
        <dbReference type="SAM" id="SignalP"/>
    </source>
</evidence>
<dbReference type="RefSeq" id="WP_202935985.1">
    <property type="nucleotide sequence ID" value="NZ_JARQTX010000003.1"/>
</dbReference>
<keyword evidence="1" id="KW-0472">Membrane</keyword>